<dbReference type="Proteomes" id="UP001629536">
    <property type="component" value="Unassembled WGS sequence"/>
</dbReference>
<comment type="caution">
    <text evidence="2">The sequence shown here is derived from an EMBL/GenBank/DDBJ whole genome shotgun (WGS) entry which is preliminary data.</text>
</comment>
<dbReference type="EMBL" id="JBFNFH010000008">
    <property type="protein sequence ID" value="MFM1524894.1"/>
    <property type="molecule type" value="Genomic_DNA"/>
</dbReference>
<reference evidence="2 3" key="1">
    <citation type="journal article" date="2024" name="Front. Microbiol.">
        <title>Pangenomic and biochemical analyses of Helcococcus ovis reveal widespread tetracycline resistance and a novel bacterial species, Helcococcus bovis.</title>
        <authorList>
            <person name="Cunha F."/>
            <person name="Zhai Y."/>
            <person name="Casaro S."/>
            <person name="Jones K.L."/>
            <person name="Hernandez M."/>
            <person name="Bisinotto R.S."/>
            <person name="Kariyawasam S."/>
            <person name="Brown M.B."/>
            <person name="Phillips A."/>
            <person name="Jeong K.C."/>
            <person name="Galvao K.N."/>
        </authorList>
    </citation>
    <scope>NUCLEOTIDE SEQUENCE [LARGE SCALE GENOMIC DNA]</scope>
    <source>
        <strain evidence="2 3">KG197</strain>
    </source>
</reference>
<dbReference type="Pfam" id="PF06961">
    <property type="entry name" value="DUF1294"/>
    <property type="match status" value="1"/>
</dbReference>
<evidence type="ECO:0000256" key="1">
    <source>
        <dbReference type="SAM" id="Phobius"/>
    </source>
</evidence>
<evidence type="ECO:0000313" key="3">
    <source>
        <dbReference type="Proteomes" id="UP001629536"/>
    </source>
</evidence>
<dbReference type="RefSeq" id="WP_408104798.1">
    <property type="nucleotide sequence ID" value="NZ_JBFNFH010000008.1"/>
</dbReference>
<feature type="transmembrane region" description="Helical" evidence="1">
    <location>
        <begin position="38"/>
        <end position="56"/>
    </location>
</feature>
<proteinExistence type="predicted"/>
<organism evidence="2 3">
    <name type="scientific">Helcococcus bovis</name>
    <dbReference type="NCBI Taxonomy" id="3153252"/>
    <lineage>
        <taxon>Bacteria</taxon>
        <taxon>Bacillati</taxon>
        <taxon>Bacillota</taxon>
        <taxon>Tissierellia</taxon>
        <taxon>Tissierellales</taxon>
        <taxon>Peptoniphilaceae</taxon>
        <taxon>Helcococcus</taxon>
    </lineage>
</organism>
<keyword evidence="1" id="KW-0812">Transmembrane</keyword>
<keyword evidence="3" id="KW-1185">Reference proteome</keyword>
<evidence type="ECO:0000313" key="2">
    <source>
        <dbReference type="EMBL" id="MFM1524894.1"/>
    </source>
</evidence>
<protein>
    <submittedName>
        <fullName evidence="2">DUF1294 domain-containing protein</fullName>
    </submittedName>
</protein>
<keyword evidence="1" id="KW-1133">Transmembrane helix</keyword>
<feature type="transmembrane region" description="Helical" evidence="1">
    <location>
        <begin position="5"/>
        <end position="22"/>
    </location>
</feature>
<keyword evidence="1" id="KW-0472">Membrane</keyword>
<dbReference type="InterPro" id="IPR010718">
    <property type="entry name" value="DUF1294"/>
</dbReference>
<name>A0ABW9F6I3_9FIRM</name>
<feature type="transmembrane region" description="Helical" evidence="1">
    <location>
        <begin position="68"/>
        <end position="87"/>
    </location>
</feature>
<accession>A0ABW9F6I3</accession>
<sequence length="92" mass="10662">MHPYILYYLFVINLLAILVTAYDKTASKYFTRNRVRESVLLLISALGGSIIMYVTMKLIRHKTKNKKFILGIPMIIIFQILVGIFLITQKVL</sequence>
<gene>
    <name evidence="2" type="ORF">ABGF40_04335</name>
</gene>